<dbReference type="Proteomes" id="UP000439994">
    <property type="component" value="Unassembled WGS sequence"/>
</dbReference>
<proteinExistence type="predicted"/>
<keyword evidence="1" id="KW-0732">Signal</keyword>
<organism evidence="2 3">
    <name type="scientific">Psychrosphaera haliotis</name>
    <dbReference type="NCBI Taxonomy" id="555083"/>
    <lineage>
        <taxon>Bacteria</taxon>
        <taxon>Pseudomonadati</taxon>
        <taxon>Pseudomonadota</taxon>
        <taxon>Gammaproteobacteria</taxon>
        <taxon>Alteromonadales</taxon>
        <taxon>Pseudoalteromonadaceae</taxon>
        <taxon>Psychrosphaera</taxon>
    </lineage>
</organism>
<dbReference type="EMBL" id="WOCD01000005">
    <property type="protein sequence ID" value="MUH73356.1"/>
    <property type="molecule type" value="Genomic_DNA"/>
</dbReference>
<evidence type="ECO:0008006" key="4">
    <source>
        <dbReference type="Google" id="ProtNLM"/>
    </source>
</evidence>
<comment type="caution">
    <text evidence="2">The sequence shown here is derived from an EMBL/GenBank/DDBJ whole genome shotgun (WGS) entry which is preliminary data.</text>
</comment>
<feature type="chain" id="PRO_5027070136" description="Outer membrane beta-barrel protein" evidence="1">
    <location>
        <begin position="22"/>
        <end position="180"/>
    </location>
</feature>
<evidence type="ECO:0000313" key="3">
    <source>
        <dbReference type="Proteomes" id="UP000439994"/>
    </source>
</evidence>
<name>A0A6N8FA21_9GAMM</name>
<sequence>MLNKNLLTLALFSSLSYTAQAKQDDWNFTLGSGYPYFATVGTNYKLDDSSNIFVNYKIGLDDGFSIGYEKALENPRHSVGGYIGAVGIKDNKCENIDTTANNKNDDFGTIIGGAFSDALGCAISAALGDETTQGAALFYGYSFNGLNQSGWKLRFEAGYGENKNREDNVGHLNFSARYQF</sequence>
<dbReference type="AlphaFoldDB" id="A0A6N8FA21"/>
<dbReference type="RefSeq" id="WP_155696570.1">
    <property type="nucleotide sequence ID" value="NZ_WOCD01000005.1"/>
</dbReference>
<dbReference type="OrthoDB" id="6313698at2"/>
<reference evidence="2 3" key="1">
    <citation type="submission" date="2019-11" db="EMBL/GenBank/DDBJ databases">
        <title>P. haliotis isolates from Z. marina roots.</title>
        <authorList>
            <person name="Cohen M."/>
            <person name="Jospin G."/>
            <person name="Eisen J.A."/>
            <person name="Coil D.A."/>
        </authorList>
    </citation>
    <scope>NUCLEOTIDE SEQUENCE [LARGE SCALE GENOMIC DNA]</scope>
    <source>
        <strain evidence="2 3">UCD-MCMsp1aY</strain>
    </source>
</reference>
<feature type="signal peptide" evidence="1">
    <location>
        <begin position="1"/>
        <end position="21"/>
    </location>
</feature>
<gene>
    <name evidence="2" type="ORF">GNP35_13185</name>
</gene>
<protein>
    <recommendedName>
        <fullName evidence="4">Outer membrane beta-barrel protein</fullName>
    </recommendedName>
</protein>
<keyword evidence="3" id="KW-1185">Reference proteome</keyword>
<evidence type="ECO:0000313" key="2">
    <source>
        <dbReference type="EMBL" id="MUH73356.1"/>
    </source>
</evidence>
<accession>A0A6N8FA21</accession>
<evidence type="ECO:0000256" key="1">
    <source>
        <dbReference type="SAM" id="SignalP"/>
    </source>
</evidence>